<dbReference type="Proteomes" id="UP000028302">
    <property type="component" value="Unassembled WGS sequence"/>
</dbReference>
<dbReference type="InterPro" id="IPR020556">
    <property type="entry name" value="Amidase_CS"/>
</dbReference>
<dbReference type="PROSITE" id="PS00571">
    <property type="entry name" value="AMIDASES"/>
    <property type="match status" value="1"/>
</dbReference>
<dbReference type="InterPro" id="IPR000120">
    <property type="entry name" value="Amidase"/>
</dbReference>
<name>A0A084ILT6_SALHC</name>
<dbReference type="PANTHER" id="PTHR11895">
    <property type="entry name" value="TRANSAMIDASE"/>
    <property type="match status" value="1"/>
</dbReference>
<dbReference type="InterPro" id="IPR023631">
    <property type="entry name" value="Amidase_dom"/>
</dbReference>
<dbReference type="AlphaFoldDB" id="A0A084ILT6"/>
<dbReference type="PATRIC" id="fig|1304275.5.peg.1793"/>
<evidence type="ECO:0000313" key="3">
    <source>
        <dbReference type="EMBL" id="KEZ77670.1"/>
    </source>
</evidence>
<proteinExistence type="inferred from homology"/>
<dbReference type="EMBL" id="APNK01000010">
    <property type="protein sequence ID" value="KEZ77670.1"/>
    <property type="molecule type" value="Genomic_DNA"/>
</dbReference>
<dbReference type="eggNOG" id="COG0154">
    <property type="taxonomic scope" value="Bacteria"/>
</dbReference>
<comment type="caution">
    <text evidence="3">The sequence shown here is derived from an EMBL/GenBank/DDBJ whole genome shotgun (WGS) entry which is preliminary data.</text>
</comment>
<evidence type="ECO:0000313" key="4">
    <source>
        <dbReference type="Proteomes" id="UP000028302"/>
    </source>
</evidence>
<keyword evidence="4" id="KW-1185">Reference proteome</keyword>
<evidence type="ECO:0000259" key="2">
    <source>
        <dbReference type="Pfam" id="PF01425"/>
    </source>
</evidence>
<dbReference type="Gene3D" id="3.90.1300.10">
    <property type="entry name" value="Amidase signature (AS) domain"/>
    <property type="match status" value="1"/>
</dbReference>
<accession>A0A084ILT6</accession>
<dbReference type="InterPro" id="IPR036928">
    <property type="entry name" value="AS_sf"/>
</dbReference>
<evidence type="ECO:0000256" key="1">
    <source>
        <dbReference type="ARBA" id="ARBA00009199"/>
    </source>
</evidence>
<gene>
    <name evidence="3" type="ORF">C41B8_08795</name>
</gene>
<protein>
    <submittedName>
        <fullName evidence="3">Amidase</fullName>
    </submittedName>
</protein>
<dbReference type="OrthoDB" id="9811471at2"/>
<dbReference type="RefSeq" id="WP_037336738.1">
    <property type="nucleotide sequence ID" value="NZ_APNK01000010.1"/>
</dbReference>
<dbReference type="Pfam" id="PF01425">
    <property type="entry name" value="Amidase"/>
    <property type="match status" value="1"/>
</dbReference>
<sequence length="499" mass="53072">MDHRDYIRHDALGLAELIARGEVSPAEVLAAARQRLEAVDPTLNCVVRRMDAIADEHTTTPASGPFAHVPFLIKDLFQNYAGVPTTYGNAALKRVGFKPPVHAEVVRRFIAAGVNIFGKTNTPEFGAKGITEPVANGPTRNPWNTAHTPGGSSGGSAAAIAAGVVPMAGANDGGGSIRIPAACCGLFGLKPGRARVPGGPDHTDMMHGAGVDHVISRSVRDSAAMLDAIAGYEPGAIVRIEGPAMPYRQAIEHDPKPLRIGVMESSPLGQPLHPEAWAALTHTIETLTDLGHDVTPAIPALDGAQLCQDFLSMWFVQMARVVDEVRALTDARASEFELDTRAMAHLGRSLSAVEYSTLHGRWLGYRQALAAFHADYDLLLTPTLASPPVAIGELATPAWQHNLLRPLLHLPSARALLGSGIVDRMAHENLRHVPFTQLANLTGTPAMSVPLHIGESGLPIGSQFIGPPGGETLLFQLAAQLERAAPWFNRLPRITGVDD</sequence>
<comment type="similarity">
    <text evidence="1">Belongs to the amidase family.</text>
</comment>
<feature type="domain" description="Amidase" evidence="2">
    <location>
        <begin position="27"/>
        <end position="474"/>
    </location>
</feature>
<dbReference type="PANTHER" id="PTHR11895:SF7">
    <property type="entry name" value="GLUTAMYL-TRNA(GLN) AMIDOTRANSFERASE SUBUNIT A, MITOCHONDRIAL"/>
    <property type="match status" value="1"/>
</dbReference>
<dbReference type="GO" id="GO:0003824">
    <property type="term" value="F:catalytic activity"/>
    <property type="evidence" value="ECO:0007669"/>
    <property type="project" value="InterPro"/>
</dbReference>
<reference evidence="3 4" key="1">
    <citation type="submission" date="2013-03" db="EMBL/GenBank/DDBJ databases">
        <title>Salinisphaera hydrothermalis C41B8 Genome Sequencing.</title>
        <authorList>
            <person name="Li C."/>
            <person name="Lai Q."/>
            <person name="Shao Z."/>
        </authorList>
    </citation>
    <scope>NUCLEOTIDE SEQUENCE [LARGE SCALE GENOMIC DNA]</scope>
    <source>
        <strain evidence="3 4">C41B8</strain>
    </source>
</reference>
<dbReference type="STRING" id="1304275.C41B8_08795"/>
<organism evidence="3 4">
    <name type="scientific">Salinisphaera hydrothermalis (strain C41B8)</name>
    <dbReference type="NCBI Taxonomy" id="1304275"/>
    <lineage>
        <taxon>Bacteria</taxon>
        <taxon>Pseudomonadati</taxon>
        <taxon>Pseudomonadota</taxon>
        <taxon>Gammaproteobacteria</taxon>
        <taxon>Salinisphaerales</taxon>
        <taxon>Salinisphaeraceae</taxon>
        <taxon>Salinisphaera</taxon>
    </lineage>
</organism>
<dbReference type="SUPFAM" id="SSF75304">
    <property type="entry name" value="Amidase signature (AS) enzymes"/>
    <property type="match status" value="1"/>
</dbReference>